<dbReference type="STRING" id="1176587.A8C56_13940"/>
<dbReference type="OrthoDB" id="9795838at2"/>
<dbReference type="InterPro" id="IPR024173">
    <property type="entry name" value="Pesterase_MJ0037-like"/>
</dbReference>
<dbReference type="PANTHER" id="PTHR39323">
    <property type="entry name" value="BLR1149 PROTEIN"/>
    <property type="match status" value="1"/>
</dbReference>
<organism evidence="2 3">
    <name type="scientific">Niabella ginsenosidivorans</name>
    <dbReference type="NCBI Taxonomy" id="1176587"/>
    <lineage>
        <taxon>Bacteria</taxon>
        <taxon>Pseudomonadati</taxon>
        <taxon>Bacteroidota</taxon>
        <taxon>Chitinophagia</taxon>
        <taxon>Chitinophagales</taxon>
        <taxon>Chitinophagaceae</taxon>
        <taxon>Niabella</taxon>
    </lineage>
</organism>
<protein>
    <submittedName>
        <fullName evidence="2">Phosphoesterase</fullName>
    </submittedName>
</protein>
<evidence type="ECO:0000313" key="3">
    <source>
        <dbReference type="Proteomes" id="UP000077667"/>
    </source>
</evidence>
<sequence>MPGTPTKELLIKEELFILSACRAVYWPAQKMLILADLHLGKTGYFRQHGIPVSRDVLQDDLKRLSYLIGQFEPEQVLVAGDLFHHQFNRDILVFNEWRNAYRQLAFLLVPGNHDRHLKIDYSSLAITKTTEEYFVKEFRFIHEMKAAHEDHFSISGHLHPGYTIKGKARQAVCLPCFINAEDYLILPAFSGFTGLFTGYEQQSGAAYFVISGESLFEFR</sequence>
<dbReference type="Pfam" id="PF00149">
    <property type="entry name" value="Metallophos"/>
    <property type="match status" value="1"/>
</dbReference>
<keyword evidence="3" id="KW-1185">Reference proteome</keyword>
<gene>
    <name evidence="2" type="ORF">A8C56_13940</name>
</gene>
<accession>A0A1A9I3N4</accession>
<feature type="domain" description="Calcineurin-like phosphoesterase" evidence="1">
    <location>
        <begin position="31"/>
        <end position="152"/>
    </location>
</feature>
<dbReference type="NCBIfam" id="TIGR04123">
    <property type="entry name" value="P_estr_lig_assc"/>
    <property type="match status" value="1"/>
</dbReference>
<dbReference type="KEGG" id="nia:A8C56_13940"/>
<dbReference type="PIRSF" id="PIRSF000887">
    <property type="entry name" value="Pesterase_MJ0037"/>
    <property type="match status" value="1"/>
</dbReference>
<dbReference type="SUPFAM" id="SSF56300">
    <property type="entry name" value="Metallo-dependent phosphatases"/>
    <property type="match status" value="1"/>
</dbReference>
<dbReference type="GO" id="GO:0016787">
    <property type="term" value="F:hydrolase activity"/>
    <property type="evidence" value="ECO:0007669"/>
    <property type="project" value="InterPro"/>
</dbReference>
<dbReference type="InterPro" id="IPR029052">
    <property type="entry name" value="Metallo-depent_PP-like"/>
</dbReference>
<dbReference type="EMBL" id="CP015772">
    <property type="protein sequence ID" value="ANH81925.1"/>
    <property type="molecule type" value="Genomic_DNA"/>
</dbReference>
<name>A0A1A9I3N4_9BACT</name>
<dbReference type="RefSeq" id="WP_067757167.1">
    <property type="nucleotide sequence ID" value="NZ_CP015772.1"/>
</dbReference>
<dbReference type="InterPro" id="IPR004843">
    <property type="entry name" value="Calcineurin-like_PHP"/>
</dbReference>
<evidence type="ECO:0000259" key="1">
    <source>
        <dbReference type="Pfam" id="PF00149"/>
    </source>
</evidence>
<evidence type="ECO:0000313" key="2">
    <source>
        <dbReference type="EMBL" id="ANH81925.1"/>
    </source>
</evidence>
<dbReference type="InterPro" id="IPR026336">
    <property type="entry name" value="PdeM-like"/>
</dbReference>
<reference evidence="2 3" key="1">
    <citation type="submission" date="2016-05" db="EMBL/GenBank/DDBJ databases">
        <title>Niabella ginsenosidivorans BS26 whole genome sequencing.</title>
        <authorList>
            <person name="Im W.T."/>
            <person name="Siddiqi M.Z."/>
        </authorList>
    </citation>
    <scope>NUCLEOTIDE SEQUENCE [LARGE SCALE GENOMIC DNA]</scope>
    <source>
        <strain evidence="2 3">BS26</strain>
    </source>
</reference>
<dbReference type="Gene3D" id="3.60.21.10">
    <property type="match status" value="1"/>
</dbReference>
<dbReference type="Proteomes" id="UP000077667">
    <property type="component" value="Chromosome"/>
</dbReference>
<proteinExistence type="predicted"/>
<dbReference type="PANTHER" id="PTHR39323:SF1">
    <property type="entry name" value="BLR1149 PROTEIN"/>
    <property type="match status" value="1"/>
</dbReference>
<dbReference type="AlphaFoldDB" id="A0A1A9I3N4"/>